<protein>
    <submittedName>
        <fullName evidence="2">Uncharacterized protein</fullName>
    </submittedName>
</protein>
<proteinExistence type="predicted"/>
<sequence length="106" mass="11123">MSEGFRSGSKARTADLVGVAQARILSSLSGSRPYGSETDGQLGHNAQNSGEDSAKIGHWCLGGGQGFSAQAFVWYVGILRRLPLTVSLLETGRVGIVRGPACGFPW</sequence>
<evidence type="ECO:0000313" key="3">
    <source>
        <dbReference type="Proteomes" id="UP000539111"/>
    </source>
</evidence>
<dbReference type="EMBL" id="JACBZP010000001">
    <property type="protein sequence ID" value="NYI67107.1"/>
    <property type="molecule type" value="Genomic_DNA"/>
</dbReference>
<name>A0A7Z0D1W9_9MICO</name>
<feature type="region of interest" description="Disordered" evidence="1">
    <location>
        <begin position="29"/>
        <end position="50"/>
    </location>
</feature>
<organism evidence="2 3">
    <name type="scientific">Spelaeicoccus albus</name>
    <dbReference type="NCBI Taxonomy" id="1280376"/>
    <lineage>
        <taxon>Bacteria</taxon>
        <taxon>Bacillati</taxon>
        <taxon>Actinomycetota</taxon>
        <taxon>Actinomycetes</taxon>
        <taxon>Micrococcales</taxon>
        <taxon>Brevibacteriaceae</taxon>
        <taxon>Spelaeicoccus</taxon>
    </lineage>
</organism>
<gene>
    <name evidence="2" type="ORF">BJY26_001413</name>
</gene>
<comment type="caution">
    <text evidence="2">The sequence shown here is derived from an EMBL/GenBank/DDBJ whole genome shotgun (WGS) entry which is preliminary data.</text>
</comment>
<keyword evidence="3" id="KW-1185">Reference proteome</keyword>
<dbReference type="Proteomes" id="UP000539111">
    <property type="component" value="Unassembled WGS sequence"/>
</dbReference>
<dbReference type="AlphaFoldDB" id="A0A7Z0D1W9"/>
<evidence type="ECO:0000256" key="1">
    <source>
        <dbReference type="SAM" id="MobiDB-lite"/>
    </source>
</evidence>
<evidence type="ECO:0000313" key="2">
    <source>
        <dbReference type="EMBL" id="NYI67107.1"/>
    </source>
</evidence>
<reference evidence="2 3" key="1">
    <citation type="submission" date="2020-07" db="EMBL/GenBank/DDBJ databases">
        <title>Sequencing the genomes of 1000 actinobacteria strains.</title>
        <authorList>
            <person name="Klenk H.-P."/>
        </authorList>
    </citation>
    <scope>NUCLEOTIDE SEQUENCE [LARGE SCALE GENOMIC DNA]</scope>
    <source>
        <strain evidence="2 3">DSM 26341</strain>
    </source>
</reference>
<accession>A0A7Z0D1W9</accession>